<proteinExistence type="predicted"/>
<dbReference type="InterPro" id="IPR001119">
    <property type="entry name" value="SLH_dom"/>
</dbReference>
<accession>A0A0S1SSL3</accession>
<accession>A0A0S1SNY4</accession>
<gene>
    <name evidence="3" type="ORF">PeribacterD1_0768</name>
</gene>
<reference evidence="3 4" key="2">
    <citation type="journal article" date="2016" name="PeerJ">
        <title>Analysis of five complete genome sequences for members of the class Peribacteria in the recently recognized Peregrinibacteria bacterial phylum.</title>
        <authorList>
            <person name="Anantharaman K."/>
            <person name="Brown C.T."/>
            <person name="Burstein D."/>
            <person name="Castelle C.J."/>
            <person name="Probst A.J."/>
            <person name="Thomas B.C."/>
            <person name="Williams K.H."/>
            <person name="Banfield J.F."/>
        </authorList>
    </citation>
    <scope>NUCLEOTIDE SEQUENCE [LARGE SCALE GENOMIC DNA]</scope>
    <source>
        <strain evidence="3">RIFOXYD1_FULL_PER-ii_59_16</strain>
    </source>
</reference>
<dbReference type="Pfam" id="PF00395">
    <property type="entry name" value="SLH"/>
    <property type="match status" value="2"/>
</dbReference>
<evidence type="ECO:0000313" key="3">
    <source>
        <dbReference type="EMBL" id="ALM13439.1"/>
    </source>
</evidence>
<evidence type="ECO:0000256" key="1">
    <source>
        <dbReference type="SAM" id="SignalP"/>
    </source>
</evidence>
<dbReference type="KEGG" id="prf:PeribacterA2_0766"/>
<feature type="signal peptide" evidence="1">
    <location>
        <begin position="1"/>
        <end position="18"/>
    </location>
</feature>
<name>A0A0S1SKA9_9BACT</name>
<evidence type="ECO:0000259" key="2">
    <source>
        <dbReference type="PROSITE" id="PS51272"/>
    </source>
</evidence>
<feature type="domain" description="SLH" evidence="2">
    <location>
        <begin position="87"/>
        <end position="153"/>
    </location>
</feature>
<dbReference type="AlphaFoldDB" id="A0A0S1SKA9"/>
<dbReference type="PATRIC" id="fig|1735161.3.peg.747"/>
<evidence type="ECO:0000313" key="4">
    <source>
        <dbReference type="Proteomes" id="UP000069135"/>
    </source>
</evidence>
<dbReference type="STRING" id="1735162.PeribacterB2_0768"/>
<accession>A0A0S1SPU0</accession>
<dbReference type="EMBL" id="CP013065">
    <property type="protein sequence ID" value="ALM13439.1"/>
    <property type="molecule type" value="Genomic_DNA"/>
</dbReference>
<protein>
    <recommendedName>
        <fullName evidence="2">SLH domain-containing protein</fullName>
    </recommendedName>
</protein>
<organism evidence="3 4">
    <name type="scientific">Candidatus Peribacter riflensis</name>
    <dbReference type="NCBI Taxonomy" id="1735162"/>
    <lineage>
        <taxon>Bacteria</taxon>
        <taxon>Candidatus Peregrinibacteriota</taxon>
        <taxon>Candidatus Peribacteria</taxon>
        <taxon>Candidatus Peribacterales</taxon>
        <taxon>Candidatus Peribacteraceae</taxon>
        <taxon>Candidatus Peribacter</taxon>
    </lineage>
</organism>
<reference evidence="4" key="1">
    <citation type="submission" date="2015-10" db="EMBL/GenBank/DDBJ databases">
        <title>Analysis of five complete genome sequences for members of the class Peribacteria in the recently recognized Peregrinibacteria bacterial phylum.</title>
        <authorList>
            <person name="Anantharaman K."/>
            <person name="Brown C.T."/>
            <person name="Burstein D."/>
            <person name="Castelle C.J."/>
            <person name="Probst A.J."/>
            <person name="Thomas B.C."/>
            <person name="Williams K.H."/>
            <person name="Banfield J.F."/>
        </authorList>
    </citation>
    <scope>NUCLEOTIDE SEQUENCE [LARGE SCALE GENOMIC DNA]</scope>
</reference>
<feature type="chain" id="PRO_5009797866" description="SLH domain-containing protein" evidence="1">
    <location>
        <begin position="19"/>
        <end position="555"/>
    </location>
</feature>
<accession>A0A0S1SKA9</accession>
<dbReference type="Proteomes" id="UP000069135">
    <property type="component" value="Chromosome"/>
</dbReference>
<accession>A0A0S1SFJ5</accession>
<sequence>MRKIFILLIGLFPFTAFAYDTLHLPYTDAPRDRVTAVAVSALTEEGILQGYPDGTFRPEQHVNRAEFTKVLMMVLGYTSPLPAEMCFPDVQPDQWYAAPVCLARELGFVQGNGDSTVPREQWLFVPERTVNYAEAVKILVLAFDVPQMHIQSDEWYEPFLAAAVAEDIALPGVDAAHALTRGEVAQITVSFLAWSRGELMALRAVQSGEASSSSISSSSRSSAGRSSSASSVSSISSVSSASSASSFATDPGPDFSQTPSFLRLGTVSPILGAAKIFNNSEPFTVEDITVTFTAAVPSVDQVRLYASADGRYLGGASRDTDDPASFTLHSASGLIAAARREEVSVYARAITRSFDQGGESGEDIEIDTFTIEGRGDWSHSSYSDSSTETYQAFETARSTFTSIANAGPGEDALVGGVGRTIGQWRLQGGRGDGSADLLVTDITFALGTSGGVTLANVTLGADGSTDRTNCSVVGTSIVCAAIPEGVGTVTSGTRVITLRGDITIPSASQSAGLQISITPAGSVSSAGALTWTDGTTSFSWVPFTESQLQGTYYWQ</sequence>
<keyword evidence="1" id="KW-0732">Signal</keyword>
<dbReference type="PROSITE" id="PS51272">
    <property type="entry name" value="SLH"/>
    <property type="match status" value="2"/>
</dbReference>
<feature type="domain" description="SLH" evidence="2">
    <location>
        <begin position="22"/>
        <end position="85"/>
    </location>
</feature>